<dbReference type="OrthoDB" id="532500at2759"/>
<dbReference type="OMA" id="DVYPFDE"/>
<dbReference type="InterPro" id="IPR009668">
    <property type="entry name" value="RNA_pol-assoc_fac_A49-like"/>
</dbReference>
<dbReference type="PANTHER" id="PTHR14440">
    <property type="entry name" value="DNA-DIRECTED RNA POLYMERASE I SUBUNIT RPA49"/>
    <property type="match status" value="1"/>
</dbReference>
<keyword evidence="7" id="KW-1185">Reference proteome</keyword>
<dbReference type="AlphaFoldDB" id="A0A2H3JW17"/>
<name>A0A2H3JW17_WOLCO</name>
<evidence type="ECO:0000256" key="1">
    <source>
        <dbReference type="ARBA" id="ARBA00004604"/>
    </source>
</evidence>
<sequence>MASSSVSRKRKRGADDNDKITLQLANQPAAQLGPVLASFPALQPPKSTAFQCWRQDGKTQADEPFASQDTLVAGEARTVEFITSGESAQASTGCSYLIAVHDKRTGKTTLRPAPLHILARQVKALKNLQPLEVTVDERIQLRNQLGETFGTKKAKAAIRAQERNRVDVDAMRGVAGHLQDTIMENTGSLPTLEEAKASADSSRLIPPHNADAERPQDVYALSDIIPDAEFNALDISLFKSAGSQGERIALLPFSRSNWINQHLQLLFSTPKLRKNDMKTLLYISSMFAFKMAFRSVNDKEALQKRLAGVPQIVIDGLLSRFTESTRDASIVQVTSQKETMLMTHMFALCLHIDDFATDVELIARDMNMAPGKVALLFKSLGCKVEKLGPKDLKRLGLPDSAGAIKRAVLKVPVQFPQPRAKRGRR</sequence>
<comment type="similarity">
    <text evidence="2">Belongs to the eukaryotic RPA49/POLR1E RNA polymerase subunit family.</text>
</comment>
<evidence type="ECO:0000256" key="4">
    <source>
        <dbReference type="ARBA" id="ARBA00023163"/>
    </source>
</evidence>
<evidence type="ECO:0000313" key="6">
    <source>
        <dbReference type="EMBL" id="PCH43099.1"/>
    </source>
</evidence>
<reference evidence="6 7" key="1">
    <citation type="journal article" date="2012" name="Science">
        <title>The Paleozoic origin of enzymatic lignin decomposition reconstructed from 31 fungal genomes.</title>
        <authorList>
            <person name="Floudas D."/>
            <person name="Binder M."/>
            <person name="Riley R."/>
            <person name="Barry K."/>
            <person name="Blanchette R.A."/>
            <person name="Henrissat B."/>
            <person name="Martinez A.T."/>
            <person name="Otillar R."/>
            <person name="Spatafora J.W."/>
            <person name="Yadav J.S."/>
            <person name="Aerts A."/>
            <person name="Benoit I."/>
            <person name="Boyd A."/>
            <person name="Carlson A."/>
            <person name="Copeland A."/>
            <person name="Coutinho P.M."/>
            <person name="de Vries R.P."/>
            <person name="Ferreira P."/>
            <person name="Findley K."/>
            <person name="Foster B."/>
            <person name="Gaskell J."/>
            <person name="Glotzer D."/>
            <person name="Gorecki P."/>
            <person name="Heitman J."/>
            <person name="Hesse C."/>
            <person name="Hori C."/>
            <person name="Igarashi K."/>
            <person name="Jurgens J.A."/>
            <person name="Kallen N."/>
            <person name="Kersten P."/>
            <person name="Kohler A."/>
            <person name="Kuees U."/>
            <person name="Kumar T.K.A."/>
            <person name="Kuo A."/>
            <person name="LaButti K."/>
            <person name="Larrondo L.F."/>
            <person name="Lindquist E."/>
            <person name="Ling A."/>
            <person name="Lombard V."/>
            <person name="Lucas S."/>
            <person name="Lundell T."/>
            <person name="Martin R."/>
            <person name="McLaughlin D.J."/>
            <person name="Morgenstern I."/>
            <person name="Morin E."/>
            <person name="Murat C."/>
            <person name="Nagy L.G."/>
            <person name="Nolan M."/>
            <person name="Ohm R.A."/>
            <person name="Patyshakuliyeva A."/>
            <person name="Rokas A."/>
            <person name="Ruiz-Duenas F.J."/>
            <person name="Sabat G."/>
            <person name="Salamov A."/>
            <person name="Samejima M."/>
            <person name="Schmutz J."/>
            <person name="Slot J.C."/>
            <person name="St John F."/>
            <person name="Stenlid J."/>
            <person name="Sun H."/>
            <person name="Sun S."/>
            <person name="Syed K."/>
            <person name="Tsang A."/>
            <person name="Wiebenga A."/>
            <person name="Young D."/>
            <person name="Pisabarro A."/>
            <person name="Eastwood D.C."/>
            <person name="Martin F."/>
            <person name="Cullen D."/>
            <person name="Grigoriev I.V."/>
            <person name="Hibbett D.S."/>
        </authorList>
    </citation>
    <scope>NUCLEOTIDE SEQUENCE [LARGE SCALE GENOMIC DNA]</scope>
    <source>
        <strain evidence="6 7">MD-104</strain>
    </source>
</reference>
<evidence type="ECO:0000256" key="2">
    <source>
        <dbReference type="ARBA" id="ARBA00009430"/>
    </source>
</evidence>
<protein>
    <submittedName>
        <fullName evidence="6">Rpa49 subunit specific to nuclear RNA polymerase I</fullName>
    </submittedName>
</protein>
<dbReference type="GO" id="GO:0000428">
    <property type="term" value="C:DNA-directed RNA polymerase complex"/>
    <property type="evidence" value="ECO:0007669"/>
    <property type="project" value="UniProtKB-KW"/>
</dbReference>
<keyword evidence="3" id="KW-0240">DNA-directed RNA polymerase</keyword>
<evidence type="ECO:0000313" key="7">
    <source>
        <dbReference type="Proteomes" id="UP000218811"/>
    </source>
</evidence>
<accession>A0A2H3JW17</accession>
<dbReference type="Proteomes" id="UP000218811">
    <property type="component" value="Unassembled WGS sequence"/>
</dbReference>
<dbReference type="GO" id="GO:0003677">
    <property type="term" value="F:DNA binding"/>
    <property type="evidence" value="ECO:0007669"/>
    <property type="project" value="InterPro"/>
</dbReference>
<dbReference type="Pfam" id="PF06870">
    <property type="entry name" value="RNA_pol_I_A49"/>
    <property type="match status" value="1"/>
</dbReference>
<keyword evidence="5" id="KW-0539">Nucleus</keyword>
<dbReference type="GO" id="GO:0005730">
    <property type="term" value="C:nucleolus"/>
    <property type="evidence" value="ECO:0007669"/>
    <property type="project" value="UniProtKB-SubCell"/>
</dbReference>
<evidence type="ECO:0000256" key="5">
    <source>
        <dbReference type="ARBA" id="ARBA00023242"/>
    </source>
</evidence>
<comment type="subcellular location">
    <subcellularLocation>
        <location evidence="1">Nucleus</location>
        <location evidence="1">Nucleolus</location>
    </subcellularLocation>
</comment>
<proteinExistence type="inferred from homology"/>
<dbReference type="GO" id="GO:0006351">
    <property type="term" value="P:DNA-templated transcription"/>
    <property type="evidence" value="ECO:0007669"/>
    <property type="project" value="InterPro"/>
</dbReference>
<dbReference type="EMBL" id="KB468135">
    <property type="protein sequence ID" value="PCH43099.1"/>
    <property type="molecule type" value="Genomic_DNA"/>
</dbReference>
<dbReference type="STRING" id="742152.A0A2H3JW17"/>
<keyword evidence="4" id="KW-0804">Transcription</keyword>
<evidence type="ECO:0000256" key="3">
    <source>
        <dbReference type="ARBA" id="ARBA00022478"/>
    </source>
</evidence>
<gene>
    <name evidence="6" type="ORF">WOLCODRAFT_74122</name>
</gene>
<organism evidence="6 7">
    <name type="scientific">Wolfiporia cocos (strain MD-104)</name>
    <name type="common">Brown rot fungus</name>
    <dbReference type="NCBI Taxonomy" id="742152"/>
    <lineage>
        <taxon>Eukaryota</taxon>
        <taxon>Fungi</taxon>
        <taxon>Dikarya</taxon>
        <taxon>Basidiomycota</taxon>
        <taxon>Agaricomycotina</taxon>
        <taxon>Agaricomycetes</taxon>
        <taxon>Polyporales</taxon>
        <taxon>Phaeolaceae</taxon>
        <taxon>Wolfiporia</taxon>
    </lineage>
</organism>